<keyword evidence="1" id="KW-0812">Transmembrane</keyword>
<feature type="transmembrane region" description="Helical" evidence="1">
    <location>
        <begin position="112"/>
        <end position="135"/>
    </location>
</feature>
<evidence type="ECO:0000256" key="1">
    <source>
        <dbReference type="SAM" id="Phobius"/>
    </source>
</evidence>
<evidence type="ECO:0000313" key="2">
    <source>
        <dbReference type="EMBL" id="RIJ24283.1"/>
    </source>
</evidence>
<keyword evidence="1" id="KW-1133">Transmembrane helix</keyword>
<feature type="transmembrane region" description="Helical" evidence="1">
    <location>
        <begin position="168"/>
        <end position="187"/>
    </location>
</feature>
<organism evidence="2 3">
    <name type="scientific">Henriciella barbarensis</name>
    <dbReference type="NCBI Taxonomy" id="86342"/>
    <lineage>
        <taxon>Bacteria</taxon>
        <taxon>Pseudomonadati</taxon>
        <taxon>Pseudomonadota</taxon>
        <taxon>Alphaproteobacteria</taxon>
        <taxon>Hyphomonadales</taxon>
        <taxon>Hyphomonadaceae</taxon>
        <taxon>Henriciella</taxon>
    </lineage>
</organism>
<feature type="transmembrane region" description="Helical" evidence="1">
    <location>
        <begin position="50"/>
        <end position="70"/>
    </location>
</feature>
<dbReference type="OrthoDB" id="9837991at2"/>
<evidence type="ECO:0000313" key="3">
    <source>
        <dbReference type="Proteomes" id="UP000265431"/>
    </source>
</evidence>
<reference evidence="2 3" key="1">
    <citation type="submission" date="2018-08" db="EMBL/GenBank/DDBJ databases">
        <title>Henriciella mobilis sp. nov., isolated from seawater.</title>
        <authorList>
            <person name="Cheng H."/>
            <person name="Wu Y.-H."/>
            <person name="Xu X.-W."/>
            <person name="Guo L.-L."/>
        </authorList>
    </citation>
    <scope>NUCLEOTIDE SEQUENCE [LARGE SCALE GENOMIC DNA]</scope>
    <source>
        <strain evidence="2 3">CCUG66934</strain>
    </source>
</reference>
<dbReference type="EMBL" id="QWGB01000005">
    <property type="protein sequence ID" value="RIJ24283.1"/>
    <property type="molecule type" value="Genomic_DNA"/>
</dbReference>
<dbReference type="AlphaFoldDB" id="A0A399R038"/>
<accession>A0A399R038</accession>
<dbReference type="InterPro" id="IPR009339">
    <property type="entry name" value="DUF998"/>
</dbReference>
<proteinExistence type="predicted"/>
<sequence length="196" mass="20975">MEKSERYIHLYSIAACLIAVTIDLTLAIFMERQSLLTSTISDLAAGDFDLAQDIGLTLVAAALALTGWIIWKDAGDHTPLKVAALLLVLAGPLIVLISLYEAYSKQNPNAPLIHYWAVSAIGLSISTALALVAWGRSNSHPLFRWGTALAAIVFLSAGAATFGVSNEIIGLIERFAAVALVLWLIGFNGSRLLRKS</sequence>
<dbReference type="RefSeq" id="WP_119379472.1">
    <property type="nucleotide sequence ID" value="NZ_QWGB01000005.1"/>
</dbReference>
<keyword evidence="1" id="KW-0472">Membrane</keyword>
<gene>
    <name evidence="2" type="ORF">D1224_08585</name>
</gene>
<dbReference type="Pfam" id="PF06197">
    <property type="entry name" value="DUF998"/>
    <property type="match status" value="1"/>
</dbReference>
<feature type="transmembrane region" description="Helical" evidence="1">
    <location>
        <begin position="142"/>
        <end position="162"/>
    </location>
</feature>
<keyword evidence="3" id="KW-1185">Reference proteome</keyword>
<dbReference type="Proteomes" id="UP000265431">
    <property type="component" value="Unassembled WGS sequence"/>
</dbReference>
<feature type="transmembrane region" description="Helical" evidence="1">
    <location>
        <begin position="82"/>
        <end position="100"/>
    </location>
</feature>
<name>A0A399R038_9PROT</name>
<feature type="transmembrane region" description="Helical" evidence="1">
    <location>
        <begin position="7"/>
        <end position="30"/>
    </location>
</feature>
<comment type="caution">
    <text evidence="2">The sequence shown here is derived from an EMBL/GenBank/DDBJ whole genome shotgun (WGS) entry which is preliminary data.</text>
</comment>
<protein>
    <submittedName>
        <fullName evidence="2">DUF998 domain-containing protein</fullName>
    </submittedName>
</protein>